<accession>A0A3A3GG32</accession>
<reference evidence="2 3" key="1">
    <citation type="submission" date="2018-09" db="EMBL/GenBank/DDBJ databases">
        <title>Paenibacillus SK2017-BO5.</title>
        <authorList>
            <person name="Piskunova J.V."/>
            <person name="Dubiley S.A."/>
            <person name="Severinov K.V."/>
        </authorList>
    </citation>
    <scope>NUCLEOTIDE SEQUENCE [LARGE SCALE GENOMIC DNA]</scope>
    <source>
        <strain evidence="2 3">BO5</strain>
    </source>
</reference>
<evidence type="ECO:0000313" key="3">
    <source>
        <dbReference type="Proteomes" id="UP000266177"/>
    </source>
</evidence>
<proteinExistence type="predicted"/>
<feature type="region of interest" description="Disordered" evidence="1">
    <location>
        <begin position="1"/>
        <end position="43"/>
    </location>
</feature>
<feature type="compositionally biased region" description="Basic and acidic residues" evidence="1">
    <location>
        <begin position="31"/>
        <end position="43"/>
    </location>
</feature>
<feature type="region of interest" description="Disordered" evidence="1">
    <location>
        <begin position="59"/>
        <end position="79"/>
    </location>
</feature>
<protein>
    <submittedName>
        <fullName evidence="2">Uncharacterized protein</fullName>
    </submittedName>
</protein>
<dbReference type="AlphaFoldDB" id="A0A3A3GG32"/>
<evidence type="ECO:0000256" key="1">
    <source>
        <dbReference type="SAM" id="MobiDB-lite"/>
    </source>
</evidence>
<comment type="caution">
    <text evidence="2">The sequence shown here is derived from an EMBL/GenBank/DDBJ whole genome shotgun (WGS) entry which is preliminary data.</text>
</comment>
<gene>
    <name evidence="2" type="ORF">DQX05_16455</name>
</gene>
<organism evidence="2 3">
    <name type="scientific">Paenibacillus thiaminolyticus</name>
    <name type="common">Bacillus thiaminolyticus</name>
    <dbReference type="NCBI Taxonomy" id="49283"/>
    <lineage>
        <taxon>Bacteria</taxon>
        <taxon>Bacillati</taxon>
        <taxon>Bacillota</taxon>
        <taxon>Bacilli</taxon>
        <taxon>Bacillales</taxon>
        <taxon>Paenibacillaceae</taxon>
        <taxon>Paenibacillus</taxon>
    </lineage>
</organism>
<dbReference type="Proteomes" id="UP000266177">
    <property type="component" value="Unassembled WGS sequence"/>
</dbReference>
<feature type="compositionally biased region" description="Basic and acidic residues" evidence="1">
    <location>
        <begin position="1"/>
        <end position="13"/>
    </location>
</feature>
<name>A0A3A3GG32_PANTH</name>
<evidence type="ECO:0000313" key="2">
    <source>
        <dbReference type="EMBL" id="RJG22819.1"/>
    </source>
</evidence>
<dbReference type="EMBL" id="QYZD01000014">
    <property type="protein sequence ID" value="RJG22819.1"/>
    <property type="molecule type" value="Genomic_DNA"/>
</dbReference>
<sequence length="79" mass="8869">MIDKHLLAAEHEPSQQSKASAQRLDPTGPPSEKKACKPKEFGGKRNELADIAYEIDVRSDRQPRQCGLRSWNEGKNPVK</sequence>